<gene>
    <name evidence="2" type="ORF">SAMN04488505_104255</name>
</gene>
<dbReference type="Proteomes" id="UP000198984">
    <property type="component" value="Unassembled WGS sequence"/>
</dbReference>
<dbReference type="Gene3D" id="3.30.720.120">
    <property type="match status" value="1"/>
</dbReference>
<feature type="domain" description="VOC" evidence="1">
    <location>
        <begin position="8"/>
        <end position="125"/>
    </location>
</feature>
<dbReference type="RefSeq" id="WP_089914990.1">
    <property type="nucleotide sequence ID" value="NZ_FOBB01000004.1"/>
</dbReference>
<evidence type="ECO:0000259" key="1">
    <source>
        <dbReference type="PROSITE" id="PS51819"/>
    </source>
</evidence>
<proteinExistence type="predicted"/>
<dbReference type="PROSITE" id="PS51819">
    <property type="entry name" value="VOC"/>
    <property type="match status" value="1"/>
</dbReference>
<accession>A0A1H7XZF0</accession>
<dbReference type="STRING" id="573321.SAMN04488505_104255"/>
<evidence type="ECO:0000313" key="2">
    <source>
        <dbReference type="EMBL" id="SEM39081.1"/>
    </source>
</evidence>
<dbReference type="Gene3D" id="3.30.720.110">
    <property type="match status" value="1"/>
</dbReference>
<organism evidence="2 3">
    <name type="scientific">Chitinophaga rupis</name>
    <dbReference type="NCBI Taxonomy" id="573321"/>
    <lineage>
        <taxon>Bacteria</taxon>
        <taxon>Pseudomonadati</taxon>
        <taxon>Bacteroidota</taxon>
        <taxon>Chitinophagia</taxon>
        <taxon>Chitinophagales</taxon>
        <taxon>Chitinophagaceae</taxon>
        <taxon>Chitinophaga</taxon>
    </lineage>
</organism>
<dbReference type="PANTHER" id="PTHR34109">
    <property type="entry name" value="BNAUNNG04460D PROTEIN-RELATED"/>
    <property type="match status" value="1"/>
</dbReference>
<protein>
    <submittedName>
        <fullName evidence="2">Uncharacterized conserved protein PhnB, glyoxalase superfamily</fullName>
    </submittedName>
</protein>
<dbReference type="OrthoDB" id="9795306at2"/>
<dbReference type="AlphaFoldDB" id="A0A1H7XZF0"/>
<dbReference type="InterPro" id="IPR004360">
    <property type="entry name" value="Glyas_Fos-R_dOase_dom"/>
</dbReference>
<dbReference type="InterPro" id="IPR037523">
    <property type="entry name" value="VOC_core"/>
</dbReference>
<dbReference type="SUPFAM" id="SSF54593">
    <property type="entry name" value="Glyoxalase/Bleomycin resistance protein/Dihydroxybiphenyl dioxygenase"/>
    <property type="match status" value="1"/>
</dbReference>
<dbReference type="PANTHER" id="PTHR34109:SF1">
    <property type="entry name" value="VOC DOMAIN-CONTAINING PROTEIN"/>
    <property type="match status" value="1"/>
</dbReference>
<keyword evidence="3" id="KW-1185">Reference proteome</keyword>
<reference evidence="2 3" key="1">
    <citation type="submission" date="2016-10" db="EMBL/GenBank/DDBJ databases">
        <authorList>
            <person name="de Groot N.N."/>
        </authorList>
    </citation>
    <scope>NUCLEOTIDE SEQUENCE [LARGE SCALE GENOMIC DNA]</scope>
    <source>
        <strain evidence="2 3">DSM 21039</strain>
    </source>
</reference>
<name>A0A1H7XZF0_9BACT</name>
<sequence>MSTYKPAGFSALTTYLSVKESEQFVIFLKAAFNAGREQVYKDDEGRVMHAHIYIDDAILEFAEARPEYPSMPTSFHLYVPDVDATHEQAIAAGATATAEPVDQPYGERSSAVRDAWGNNWYIATYTGKMQEM</sequence>
<dbReference type="InterPro" id="IPR029068">
    <property type="entry name" value="Glyas_Bleomycin-R_OHBP_Dase"/>
</dbReference>
<evidence type="ECO:0000313" key="3">
    <source>
        <dbReference type="Proteomes" id="UP000198984"/>
    </source>
</evidence>
<dbReference type="Pfam" id="PF00903">
    <property type="entry name" value="Glyoxalase"/>
    <property type="match status" value="1"/>
</dbReference>
<dbReference type="EMBL" id="FOBB01000004">
    <property type="protein sequence ID" value="SEM39081.1"/>
    <property type="molecule type" value="Genomic_DNA"/>
</dbReference>